<feature type="compositionally biased region" description="Basic and acidic residues" evidence="2">
    <location>
        <begin position="201"/>
        <end position="215"/>
    </location>
</feature>
<dbReference type="InterPro" id="IPR022385">
    <property type="entry name" value="Rhs_assc_core"/>
</dbReference>
<dbReference type="Gene3D" id="2.180.10.10">
    <property type="entry name" value="RHS repeat-associated core"/>
    <property type="match status" value="2"/>
</dbReference>
<dbReference type="PATRIC" id="fig|749414.3.peg.9558"/>
<sequence length="1597" mass="173811">MGWDLTPDWLDDAVESGTEAVGDGVEWLGNKSAEGLDKVGWEGGADWVRDKSRSAANALGADVAEMQLDETEDPKKLIFGSAGKLRSTATHLRDFQKAFDQVGNGLKGLDASHLKGKSADAFRDKVSIEPKKWFKAADACEKAAVALEGFAGTVEWAQGQAQEAIDAYKAAKKASEEARSAYSGKVETYNAAVDTYKAAVKDGKDPGAKPKKPGDFADPGPAKAKAAQEKLDEARRQRNIAEETAVKAVAQARDAAPPKPSYAEQAASGLQGMALDLDHFAGGVVKGTAGLVNFARGLNPLDPYNITHPAEYVTNLNSTAAGLVTMANDPVGAGKNMLDAFAKDPSEGLGRLVPELVGTKGLGVARAGMGAAREGMTAARYARGGEDAARAALRKEGSHPFARKDAGKTCNGTDPVDLATGKMFLPQTDIALPGELPLIFRRRVESGYAAGGWFGPSWSSTADQRLEIDAEGVVFVSEDGLLLSYPHPAPSLPTLPAAGPRWPLERDAHGDYTLTDSPTGRVCHFTGPEGGGDGVARLAQVMDGSGHFITFDYDGEGAPTDIRHSAGHHLKLTAAGGRVTALHLADAASDGSDLEIVRYGYTDGNLTEVINSSGLPLRFAYDDERRVISWTDTNDRRYDYVYDNRDRCIAEGGEAGHISVRIGYHDADPATGHRVTTVTTPDGNTSRYVINDACQVIAQTDPLGHTTRTTYDRHHRPLTHTDPLGHTTTHTYDEAGHLTTLTRPDGLETHTTYNALGLPVTITGPDGTTWHQTWDEAGRRTSLTDPAGHTTTYAYDDHGHLIATTDALGHTTGVMCDPAGLPVEITDPLGATTRYQRDPFGRPTTITDPLGHTSHLEWTVEGKLTARTYPDGTTESWTYDGEGNCTSHTGPTGATTTYEYTHFDLLAARTDPDGVRYEFTHDTALHLTQVTTPQGLTWTYEYDAAGRMVSETDFDGRTLTYTHDAAGRLTARTNPLGQTLAFERDALGRTLRKTTDGQTTTFTYDPAGRITSATGPDAEVVYQRDRMGRAKSEMVNGRVMTHTYDPLGRRTRRTTPTGATTTYTYDAAGNRTTLTASGHTLDFDHDATGRETTRRLDDALTFTHAWDPLGRLTEQTLTAPAATDPLHHRAYTYRADGHLTAIDDQHTGPRTFDLDEAGRVTTVHARRWTESYAYDEAGNQTHATWPERHPETDATGDRTYTGTRITRAGDIRYEHDNAGRLTLRQKTRLSRKPDTWHYIWDAEDRLTTVTTPDGTIWRYLYDPFGRRTAKQRLTADGETVMEQVDFTWDGPVLVEQTTTTTGLPRPVTLTWDHQGLHPVAQTERITDTTSQREVDQRFFAIVTDLVGTPTHLIDETGDIAWNTRTTLWGTTTWTADSTTYTPLRFPGQYYDPETGLHYNHHRYYDPTTARYLTPDPLGLTPAPNPTTYVHNPTTWSDPHGLAPCKPSLKDRLRSMFGRESGAPQTPAPEPAAARPPLMLESPNPGIGAVSDLYGPFHRLGSPTQTVGVTQQVVESGELWGRASRWGGEEMVQAHRGAIPNSAPPGSFEFYTSVEPKPLRNTPPGYVAWELGSESGVGRVHHGGEDFARIPVFVTEVR</sequence>
<dbReference type="eggNOG" id="COG3209">
    <property type="taxonomic scope" value="Bacteria"/>
</dbReference>
<name>D7C5L8_STRBB</name>
<reference evidence="6 7" key="1">
    <citation type="journal article" date="2010" name="J. Bacteriol.">
        <title>Genome sequence of the milbemycin-producing bacterium Streptomyces bingchenggensis.</title>
        <authorList>
            <person name="Wang X.J."/>
            <person name="Yan Y.J."/>
            <person name="Zhang B."/>
            <person name="An J."/>
            <person name="Wang J.J."/>
            <person name="Tian J."/>
            <person name="Jiang L."/>
            <person name="Chen Y.H."/>
            <person name="Huang S.X."/>
            <person name="Yin M."/>
            <person name="Zhang J."/>
            <person name="Gao A.L."/>
            <person name="Liu C.X."/>
            <person name="Zhu Z.X."/>
            <person name="Xiang W.S."/>
        </authorList>
    </citation>
    <scope>NUCLEOTIDE SEQUENCE [LARGE SCALE GENOMIC DNA]</scope>
    <source>
        <strain evidence="6 7">BCW-1</strain>
    </source>
</reference>
<gene>
    <name evidence="6" type="ordered locus">SBI_09279</name>
</gene>
<organism evidence="6 7">
    <name type="scientific">Streptomyces bingchenggensis (strain BCW-1)</name>
    <dbReference type="NCBI Taxonomy" id="749414"/>
    <lineage>
        <taxon>Bacteria</taxon>
        <taxon>Bacillati</taxon>
        <taxon>Actinomycetota</taxon>
        <taxon>Actinomycetes</taxon>
        <taxon>Kitasatosporales</taxon>
        <taxon>Streptomycetaceae</taxon>
        <taxon>Streptomyces</taxon>
    </lineage>
</organism>
<dbReference type="InterPro" id="IPR045351">
    <property type="entry name" value="DUF6531"/>
</dbReference>
<dbReference type="RefSeq" id="WP_014181844.1">
    <property type="nucleotide sequence ID" value="NC_016582.1"/>
</dbReference>
<keyword evidence="1" id="KW-0677">Repeat</keyword>
<keyword evidence="7" id="KW-1185">Reference proteome</keyword>
<feature type="region of interest" description="Disordered" evidence="2">
    <location>
        <begin position="201"/>
        <end position="227"/>
    </location>
</feature>
<evidence type="ECO:0000313" key="7">
    <source>
        <dbReference type="Proteomes" id="UP000000377"/>
    </source>
</evidence>
<dbReference type="NCBIfam" id="TIGR01643">
    <property type="entry name" value="YD_repeat_2x"/>
    <property type="match status" value="16"/>
</dbReference>
<evidence type="ECO:0000259" key="4">
    <source>
        <dbReference type="Pfam" id="PF21725"/>
    </source>
</evidence>
<feature type="domain" description="Teneurin-like YD-shell" evidence="5">
    <location>
        <begin position="862"/>
        <end position="1008"/>
    </location>
</feature>
<dbReference type="PANTHER" id="PTHR32305:SF15">
    <property type="entry name" value="PROTEIN RHSA-RELATED"/>
    <property type="match status" value="1"/>
</dbReference>
<dbReference type="Gene3D" id="3.90.930.1">
    <property type="match status" value="1"/>
</dbReference>
<evidence type="ECO:0000256" key="1">
    <source>
        <dbReference type="ARBA" id="ARBA00022737"/>
    </source>
</evidence>
<dbReference type="PANTHER" id="PTHR32305">
    <property type="match status" value="1"/>
</dbReference>
<feature type="domain" description="Teneurin-like YD-shell" evidence="5">
    <location>
        <begin position="1336"/>
        <end position="1415"/>
    </location>
</feature>
<dbReference type="KEGG" id="sbh:SBI_09279"/>
<dbReference type="InterPro" id="IPR050708">
    <property type="entry name" value="T6SS_VgrG/RHS"/>
</dbReference>
<evidence type="ECO:0000313" key="6">
    <source>
        <dbReference type="EMBL" id="ADI12397.1"/>
    </source>
</evidence>
<evidence type="ECO:0000259" key="3">
    <source>
        <dbReference type="Pfam" id="PF20148"/>
    </source>
</evidence>
<dbReference type="Pfam" id="PF25023">
    <property type="entry name" value="TEN_YD-shell"/>
    <property type="match status" value="2"/>
</dbReference>
<feature type="domain" description="Putative T7SS secretion signal" evidence="4">
    <location>
        <begin position="11"/>
        <end position="260"/>
    </location>
</feature>
<accession>D7C5L8</accession>
<dbReference type="InterPro" id="IPR006530">
    <property type="entry name" value="YD"/>
</dbReference>
<proteinExistence type="predicted"/>
<feature type="domain" description="DUF6531" evidence="3">
    <location>
        <begin position="414"/>
        <end position="485"/>
    </location>
</feature>
<dbReference type="NCBIfam" id="TIGR03696">
    <property type="entry name" value="Rhs_assc_core"/>
    <property type="match status" value="1"/>
</dbReference>
<dbReference type="Pfam" id="PF21725">
    <property type="entry name" value="T7SS_signal"/>
    <property type="match status" value="1"/>
</dbReference>
<dbReference type="InterPro" id="IPR056823">
    <property type="entry name" value="TEN-like_YD-shell"/>
</dbReference>
<dbReference type="Pfam" id="PF20148">
    <property type="entry name" value="DUF6531"/>
    <property type="match status" value="1"/>
</dbReference>
<evidence type="ECO:0000256" key="2">
    <source>
        <dbReference type="SAM" id="MobiDB-lite"/>
    </source>
</evidence>
<dbReference type="Pfam" id="PF05593">
    <property type="entry name" value="RHS_repeat"/>
    <property type="match status" value="5"/>
</dbReference>
<protein>
    <submittedName>
        <fullName evidence="6">RHS/YD repeat-containing protein</fullName>
    </submittedName>
</protein>
<dbReference type="HOGENOM" id="CLU_001218_1_2_11"/>
<dbReference type="InterPro" id="IPR031325">
    <property type="entry name" value="RHS_repeat"/>
</dbReference>
<feature type="region of interest" description="Disordered" evidence="2">
    <location>
        <begin position="708"/>
        <end position="731"/>
    </location>
</feature>
<dbReference type="Proteomes" id="UP000000377">
    <property type="component" value="Chromosome"/>
</dbReference>
<dbReference type="InterPro" id="IPR049082">
    <property type="entry name" value="T7SS_signal"/>
</dbReference>
<evidence type="ECO:0000259" key="5">
    <source>
        <dbReference type="Pfam" id="PF25023"/>
    </source>
</evidence>
<dbReference type="EMBL" id="CP002047">
    <property type="protein sequence ID" value="ADI12397.1"/>
    <property type="molecule type" value="Genomic_DNA"/>
</dbReference>
<dbReference type="STRING" id="749414.SBI_09279"/>